<dbReference type="PANTHER" id="PTHR43798:SF33">
    <property type="entry name" value="HYDROLASE, PUTATIVE (AFU_ORTHOLOGUE AFUA_2G14860)-RELATED"/>
    <property type="match status" value="1"/>
</dbReference>
<dbReference type="RefSeq" id="WP_285966124.1">
    <property type="nucleotide sequence ID" value="NZ_CP127294.1"/>
</dbReference>
<dbReference type="PANTHER" id="PTHR43798">
    <property type="entry name" value="MONOACYLGLYCEROL LIPASE"/>
    <property type="match status" value="1"/>
</dbReference>
<dbReference type="InterPro" id="IPR050266">
    <property type="entry name" value="AB_hydrolase_sf"/>
</dbReference>
<dbReference type="InterPro" id="IPR029058">
    <property type="entry name" value="AB_hydrolase_fold"/>
</dbReference>
<evidence type="ECO:0000313" key="2">
    <source>
        <dbReference type="EMBL" id="WIX75352.1"/>
    </source>
</evidence>
<sequence>METLDAGGQRIAYRTSPGSGPAVVFVHGNSSSSAAWARVLDGPFGRRFRVLALDLPGHGESARAKDPATYSIPGHARVVADFAEAAGAGDAVLVGWSLGGHIALSASTRLPGVRGIVVHGTPPVASPADLATAFLPNPAVATGFTGEVSREDATAYARAQLALGSPLPVDAAVAHILATDPEARAALGRSLQSAENADERAIVAGSRVPVAILHGAEEQLVNLEYLRTITSPRLWRGEVQVLPGAGHTPQDETPDAYETVLAAFLDDLE</sequence>
<name>A0A9Y2I859_9PSEU</name>
<dbReference type="Pfam" id="PF12697">
    <property type="entry name" value="Abhydrolase_6"/>
    <property type="match status" value="1"/>
</dbReference>
<dbReference type="AlphaFoldDB" id="A0A9Y2I859"/>
<keyword evidence="2" id="KW-0378">Hydrolase</keyword>
<reference evidence="2 3" key="1">
    <citation type="submission" date="2023-06" db="EMBL/GenBank/DDBJ databases">
        <authorList>
            <person name="Oyuntsetseg B."/>
            <person name="Kim S.B."/>
        </authorList>
    </citation>
    <scope>NUCLEOTIDE SEQUENCE [LARGE SCALE GENOMIC DNA]</scope>
    <source>
        <strain evidence="2 3">2-15</strain>
    </source>
</reference>
<organism evidence="2 3">
    <name type="scientific">Amycolatopsis carbonis</name>
    <dbReference type="NCBI Taxonomy" id="715471"/>
    <lineage>
        <taxon>Bacteria</taxon>
        <taxon>Bacillati</taxon>
        <taxon>Actinomycetota</taxon>
        <taxon>Actinomycetes</taxon>
        <taxon>Pseudonocardiales</taxon>
        <taxon>Pseudonocardiaceae</taxon>
        <taxon>Amycolatopsis</taxon>
    </lineage>
</organism>
<dbReference type="GO" id="GO:0016020">
    <property type="term" value="C:membrane"/>
    <property type="evidence" value="ECO:0007669"/>
    <property type="project" value="TreeGrafter"/>
</dbReference>
<dbReference type="PRINTS" id="PR00111">
    <property type="entry name" value="ABHYDROLASE"/>
</dbReference>
<accession>A0A9Y2I859</accession>
<feature type="domain" description="AB hydrolase-1" evidence="1">
    <location>
        <begin position="23"/>
        <end position="257"/>
    </location>
</feature>
<dbReference type="SUPFAM" id="SSF53474">
    <property type="entry name" value="alpha/beta-Hydrolases"/>
    <property type="match status" value="1"/>
</dbReference>
<dbReference type="Gene3D" id="3.40.50.1820">
    <property type="entry name" value="alpha/beta hydrolase"/>
    <property type="match status" value="1"/>
</dbReference>
<gene>
    <name evidence="2" type="ORF">QRX50_27945</name>
</gene>
<evidence type="ECO:0000259" key="1">
    <source>
        <dbReference type="Pfam" id="PF12697"/>
    </source>
</evidence>
<dbReference type="InterPro" id="IPR000073">
    <property type="entry name" value="AB_hydrolase_1"/>
</dbReference>
<dbReference type="KEGG" id="acab:QRX50_27945"/>
<keyword evidence="3" id="KW-1185">Reference proteome</keyword>
<evidence type="ECO:0000313" key="3">
    <source>
        <dbReference type="Proteomes" id="UP001236014"/>
    </source>
</evidence>
<dbReference type="EMBL" id="CP127294">
    <property type="protein sequence ID" value="WIX75352.1"/>
    <property type="molecule type" value="Genomic_DNA"/>
</dbReference>
<dbReference type="Proteomes" id="UP001236014">
    <property type="component" value="Chromosome"/>
</dbReference>
<dbReference type="GO" id="GO:0016787">
    <property type="term" value="F:hydrolase activity"/>
    <property type="evidence" value="ECO:0007669"/>
    <property type="project" value="UniProtKB-KW"/>
</dbReference>
<protein>
    <submittedName>
        <fullName evidence="2">Alpha/beta hydrolase</fullName>
    </submittedName>
</protein>
<proteinExistence type="predicted"/>